<dbReference type="EMBL" id="CAKOGL010000011">
    <property type="protein sequence ID" value="CAH2092371.1"/>
    <property type="molecule type" value="Genomic_DNA"/>
</dbReference>
<comment type="caution">
    <text evidence="1">The sequence shown here is derived from an EMBL/GenBank/DDBJ whole genome shotgun (WGS) entry which is preliminary data.</text>
</comment>
<evidence type="ECO:0000313" key="1">
    <source>
        <dbReference type="EMBL" id="CAH2092371.1"/>
    </source>
</evidence>
<name>A0AAU9TYY7_EUPED</name>
<dbReference type="Proteomes" id="UP001153954">
    <property type="component" value="Unassembled WGS sequence"/>
</dbReference>
<protein>
    <submittedName>
        <fullName evidence="1">Uncharacterized protein</fullName>
    </submittedName>
</protein>
<keyword evidence="2" id="KW-1185">Reference proteome</keyword>
<gene>
    <name evidence="1" type="ORF">EEDITHA_LOCUS8133</name>
</gene>
<organism evidence="1 2">
    <name type="scientific">Euphydryas editha</name>
    <name type="common">Edith's checkerspot</name>
    <dbReference type="NCBI Taxonomy" id="104508"/>
    <lineage>
        <taxon>Eukaryota</taxon>
        <taxon>Metazoa</taxon>
        <taxon>Ecdysozoa</taxon>
        <taxon>Arthropoda</taxon>
        <taxon>Hexapoda</taxon>
        <taxon>Insecta</taxon>
        <taxon>Pterygota</taxon>
        <taxon>Neoptera</taxon>
        <taxon>Endopterygota</taxon>
        <taxon>Lepidoptera</taxon>
        <taxon>Glossata</taxon>
        <taxon>Ditrysia</taxon>
        <taxon>Papilionoidea</taxon>
        <taxon>Nymphalidae</taxon>
        <taxon>Nymphalinae</taxon>
        <taxon>Euphydryas</taxon>
    </lineage>
</organism>
<evidence type="ECO:0000313" key="2">
    <source>
        <dbReference type="Proteomes" id="UP001153954"/>
    </source>
</evidence>
<sequence>MNCSCQMLTLRIEGINDRRKGEASKDGPRYCDHVEETRDSVETQSSGKELHLSKGWENHYVLVLHLSHMASNGLSRVTARRATRGSQIGLYEVQCIVEGNSDFRDLT</sequence>
<dbReference type="AlphaFoldDB" id="A0AAU9TYY7"/>
<reference evidence="1" key="1">
    <citation type="submission" date="2022-03" db="EMBL/GenBank/DDBJ databases">
        <authorList>
            <person name="Tunstrom K."/>
        </authorList>
    </citation>
    <scope>NUCLEOTIDE SEQUENCE</scope>
</reference>
<accession>A0AAU9TYY7</accession>
<proteinExistence type="predicted"/>